<evidence type="ECO:0000313" key="3">
    <source>
        <dbReference type="Proteomes" id="UP000191133"/>
    </source>
</evidence>
<feature type="transmembrane region" description="Helical" evidence="1">
    <location>
        <begin position="118"/>
        <end position="138"/>
    </location>
</feature>
<sequence length="146" mass="16080">MPICRQRRAPRRQYNARMPGTLKTVFLSLLALIGALLALALVSSAAGWLPSLLRMTPGSEAQLGWDLAFTVLGGIAAIAFATYYAPCWPRAHGTSIWSLLVLGAGYGLWVMGGDFPHWFVIGLLISLPVQLLLGWWFGRRASRDRR</sequence>
<accession>A0A1W1H2K5</accession>
<name>A0A1W1H2K5_9GAMM</name>
<evidence type="ECO:0000256" key="1">
    <source>
        <dbReference type="SAM" id="Phobius"/>
    </source>
</evidence>
<dbReference type="Proteomes" id="UP000191133">
    <property type="component" value="Unassembled WGS sequence"/>
</dbReference>
<dbReference type="AlphaFoldDB" id="A0A1W1H2K5"/>
<evidence type="ECO:0000313" key="2">
    <source>
        <dbReference type="EMBL" id="SLM25714.1"/>
    </source>
</evidence>
<proteinExistence type="predicted"/>
<organism evidence="2 3">
    <name type="scientific">Stenotrophomonas indicatrix</name>
    <dbReference type="NCBI Taxonomy" id="2045451"/>
    <lineage>
        <taxon>Bacteria</taxon>
        <taxon>Pseudomonadati</taxon>
        <taxon>Pseudomonadota</taxon>
        <taxon>Gammaproteobacteria</taxon>
        <taxon>Lysobacterales</taxon>
        <taxon>Lysobacteraceae</taxon>
        <taxon>Stenotrophomonas</taxon>
    </lineage>
</organism>
<gene>
    <name evidence="2" type="ORF">SAMN04488690_3467</name>
</gene>
<keyword evidence="1" id="KW-0472">Membrane</keyword>
<reference evidence="3" key="1">
    <citation type="submission" date="2016-10" db="EMBL/GenBank/DDBJ databases">
        <authorList>
            <person name="Varghese N."/>
        </authorList>
    </citation>
    <scope>NUCLEOTIDE SEQUENCE [LARGE SCALE GENOMIC DNA]</scope>
    <source>
        <strain evidence="3">92MFCol6.1</strain>
    </source>
</reference>
<feature type="transmembrane region" description="Helical" evidence="1">
    <location>
        <begin position="63"/>
        <end position="84"/>
    </location>
</feature>
<keyword evidence="1" id="KW-0812">Transmembrane</keyword>
<evidence type="ECO:0008006" key="4">
    <source>
        <dbReference type="Google" id="ProtNLM"/>
    </source>
</evidence>
<dbReference type="EMBL" id="FWEU01000005">
    <property type="protein sequence ID" value="SLM25714.1"/>
    <property type="molecule type" value="Genomic_DNA"/>
</dbReference>
<protein>
    <recommendedName>
        <fullName evidence="4">Transmembrane protein</fullName>
    </recommendedName>
</protein>
<feature type="transmembrane region" description="Helical" evidence="1">
    <location>
        <begin position="96"/>
        <end position="112"/>
    </location>
</feature>
<keyword evidence="1" id="KW-1133">Transmembrane helix</keyword>